<dbReference type="InterPro" id="IPR051011">
    <property type="entry name" value="Metal_resp_trans_reg"/>
</dbReference>
<keyword evidence="6" id="KW-1185">Reference proteome</keyword>
<evidence type="ECO:0000313" key="5">
    <source>
        <dbReference type="EMBL" id="GIF78658.1"/>
    </source>
</evidence>
<evidence type="ECO:0000256" key="2">
    <source>
        <dbReference type="ARBA" id="ARBA00023125"/>
    </source>
</evidence>
<dbReference type="InterPro" id="IPR001845">
    <property type="entry name" value="HTH_ArsR_DNA-bd_dom"/>
</dbReference>
<dbReference type="CDD" id="cd00090">
    <property type="entry name" value="HTH_ARSR"/>
    <property type="match status" value="1"/>
</dbReference>
<keyword evidence="3" id="KW-0804">Transcription</keyword>
<dbReference type="Gene3D" id="1.10.10.10">
    <property type="entry name" value="Winged helix-like DNA-binding domain superfamily/Winged helix DNA-binding domain"/>
    <property type="match status" value="1"/>
</dbReference>
<evidence type="ECO:0000313" key="6">
    <source>
        <dbReference type="Proteomes" id="UP000601223"/>
    </source>
</evidence>
<dbReference type="GO" id="GO:0003700">
    <property type="term" value="F:DNA-binding transcription factor activity"/>
    <property type="evidence" value="ECO:0007669"/>
    <property type="project" value="InterPro"/>
</dbReference>
<dbReference type="PANTHER" id="PTHR43132:SF6">
    <property type="entry name" value="HTH-TYPE TRANSCRIPTIONAL REPRESSOR CZRA"/>
    <property type="match status" value="1"/>
</dbReference>
<dbReference type="InterPro" id="IPR036390">
    <property type="entry name" value="WH_DNA-bd_sf"/>
</dbReference>
<dbReference type="EMBL" id="BONF01000001">
    <property type="protein sequence ID" value="GIF78658.1"/>
    <property type="molecule type" value="Genomic_DNA"/>
</dbReference>
<dbReference type="SMART" id="SM00418">
    <property type="entry name" value="HTH_ARSR"/>
    <property type="match status" value="1"/>
</dbReference>
<comment type="caution">
    <text evidence="5">The sequence shown here is derived from an EMBL/GenBank/DDBJ whole genome shotgun (WGS) entry which is preliminary data.</text>
</comment>
<dbReference type="GO" id="GO:0003677">
    <property type="term" value="F:DNA binding"/>
    <property type="evidence" value="ECO:0007669"/>
    <property type="project" value="UniProtKB-KW"/>
</dbReference>
<dbReference type="InterPro" id="IPR011991">
    <property type="entry name" value="ArsR-like_HTH"/>
</dbReference>
<reference evidence="5 6" key="1">
    <citation type="submission" date="2021-01" db="EMBL/GenBank/DDBJ databases">
        <title>Whole genome shotgun sequence of Catellatospora bangladeshensis NBRC 107357.</title>
        <authorList>
            <person name="Komaki H."/>
            <person name="Tamura T."/>
        </authorList>
    </citation>
    <scope>NUCLEOTIDE SEQUENCE [LARGE SCALE GENOMIC DNA]</scope>
    <source>
        <strain evidence="5 6">NBRC 107357</strain>
    </source>
</reference>
<evidence type="ECO:0000259" key="4">
    <source>
        <dbReference type="SMART" id="SM00418"/>
    </source>
</evidence>
<dbReference type="InterPro" id="IPR036388">
    <property type="entry name" value="WH-like_DNA-bd_sf"/>
</dbReference>
<sequence>MSRILFGVRDAADIRFCISPLWETVRGRYVLGNSDRFPVHLPWLRWARQVRPDPAAADGLALLSELTRAHGYLPDFLTPAPPGPLGELDDELAVVAATPADVLHADLAATTEKLPLGPRTTALLDDPPRLLDELVAGAREWHRVAVAPYWARMRARAVGSVWEDGPAADGALAALFGASRARLLDILRQPATTSELARRTGMAAGTVSEHLGVMHAAGLLARSRHGRTVLYVATAAGQSLLDARDRPGPG</sequence>
<keyword evidence="1" id="KW-0805">Transcription regulation</keyword>
<dbReference type="SUPFAM" id="SSF46785">
    <property type="entry name" value="Winged helix' DNA-binding domain"/>
    <property type="match status" value="1"/>
</dbReference>
<dbReference type="Pfam" id="PF12840">
    <property type="entry name" value="HTH_20"/>
    <property type="match status" value="1"/>
</dbReference>
<name>A0A8J3NGG9_9ACTN</name>
<accession>A0A8J3NGG9</accession>
<feature type="domain" description="HTH arsR-type" evidence="4">
    <location>
        <begin position="170"/>
        <end position="245"/>
    </location>
</feature>
<evidence type="ECO:0000256" key="1">
    <source>
        <dbReference type="ARBA" id="ARBA00023015"/>
    </source>
</evidence>
<dbReference type="PANTHER" id="PTHR43132">
    <property type="entry name" value="ARSENICAL RESISTANCE OPERON REPRESSOR ARSR-RELATED"/>
    <property type="match status" value="1"/>
</dbReference>
<protein>
    <recommendedName>
        <fullName evidence="4">HTH arsR-type domain-containing protein</fullName>
    </recommendedName>
</protein>
<dbReference type="Proteomes" id="UP000601223">
    <property type="component" value="Unassembled WGS sequence"/>
</dbReference>
<dbReference type="AlphaFoldDB" id="A0A8J3NGG9"/>
<gene>
    <name evidence="5" type="ORF">Cba03nite_00070</name>
</gene>
<organism evidence="5 6">
    <name type="scientific">Catellatospora bangladeshensis</name>
    <dbReference type="NCBI Taxonomy" id="310355"/>
    <lineage>
        <taxon>Bacteria</taxon>
        <taxon>Bacillati</taxon>
        <taxon>Actinomycetota</taxon>
        <taxon>Actinomycetes</taxon>
        <taxon>Micromonosporales</taxon>
        <taxon>Micromonosporaceae</taxon>
        <taxon>Catellatospora</taxon>
    </lineage>
</organism>
<evidence type="ECO:0000256" key="3">
    <source>
        <dbReference type="ARBA" id="ARBA00023163"/>
    </source>
</evidence>
<proteinExistence type="predicted"/>
<dbReference type="RefSeq" id="WP_203740202.1">
    <property type="nucleotide sequence ID" value="NZ_BONF01000001.1"/>
</dbReference>
<keyword evidence="2" id="KW-0238">DNA-binding</keyword>